<evidence type="ECO:0000256" key="2">
    <source>
        <dbReference type="SAM" id="Phobius"/>
    </source>
</evidence>
<name>A0A438CDA7_VITVI</name>
<dbReference type="Pfam" id="PF05553">
    <property type="entry name" value="DUF761"/>
    <property type="match status" value="1"/>
</dbReference>
<accession>A0A438CDA7</accession>
<keyword evidence="2" id="KW-0812">Transmembrane</keyword>
<sequence length="272" mass="30735">MASDMPPKFTCNILSRFHMAIWVVKQVLLSVGIISTVLALNPTPKISYTFSLCYGIPSFWVWLRTWLSPPYAYIIINFILILIIIIASSSSSSSSSSPVEEFTALDYSSMQDVLSEVSGDEEAHAKTSMVMDHGRRKCITGETALKLESTAVAPGQNESLETTWKAILEEHGIPATRHLRKSETWDMPPCVDGSSSLGPREREREMRKSNTCVEARSSFRKTPIPYLRKDESLSHDELNKKIEEFIQKCRNEMRLERLESDQRLMDILNGGV</sequence>
<proteinExistence type="predicted"/>
<keyword evidence="2" id="KW-0472">Membrane</keyword>
<evidence type="ECO:0000313" key="5">
    <source>
        <dbReference type="Proteomes" id="UP000288805"/>
    </source>
</evidence>
<dbReference type="Proteomes" id="UP000288805">
    <property type="component" value="Unassembled WGS sequence"/>
</dbReference>
<keyword evidence="2" id="KW-1133">Transmembrane helix</keyword>
<evidence type="ECO:0000256" key="1">
    <source>
        <dbReference type="SAM" id="MobiDB-lite"/>
    </source>
</evidence>
<evidence type="ECO:0000313" key="4">
    <source>
        <dbReference type="EMBL" id="RVW21235.1"/>
    </source>
</evidence>
<evidence type="ECO:0000259" key="3">
    <source>
        <dbReference type="Pfam" id="PF14364"/>
    </source>
</evidence>
<organism evidence="4 5">
    <name type="scientific">Vitis vinifera</name>
    <name type="common">Grape</name>
    <dbReference type="NCBI Taxonomy" id="29760"/>
    <lineage>
        <taxon>Eukaryota</taxon>
        <taxon>Viridiplantae</taxon>
        <taxon>Streptophyta</taxon>
        <taxon>Embryophyta</taxon>
        <taxon>Tracheophyta</taxon>
        <taxon>Spermatophyta</taxon>
        <taxon>Magnoliopsida</taxon>
        <taxon>eudicotyledons</taxon>
        <taxon>Gunneridae</taxon>
        <taxon>Pentapetalae</taxon>
        <taxon>rosids</taxon>
        <taxon>Vitales</taxon>
        <taxon>Vitaceae</taxon>
        <taxon>Viteae</taxon>
        <taxon>Vitis</taxon>
    </lineage>
</organism>
<feature type="transmembrane region" description="Helical" evidence="2">
    <location>
        <begin position="46"/>
        <end position="63"/>
    </location>
</feature>
<dbReference type="InterPro" id="IPR025520">
    <property type="entry name" value="DUF4408"/>
</dbReference>
<dbReference type="AlphaFoldDB" id="A0A438CDA7"/>
<dbReference type="InterPro" id="IPR008480">
    <property type="entry name" value="DUF761_pln"/>
</dbReference>
<feature type="region of interest" description="Disordered" evidence="1">
    <location>
        <begin position="190"/>
        <end position="209"/>
    </location>
</feature>
<feature type="domain" description="DUF4408" evidence="3">
    <location>
        <begin position="57"/>
        <end position="90"/>
    </location>
</feature>
<gene>
    <name evidence="4" type="ORF">CK203_114579</name>
</gene>
<feature type="compositionally biased region" description="Basic and acidic residues" evidence="1">
    <location>
        <begin position="199"/>
        <end position="208"/>
    </location>
</feature>
<dbReference type="PANTHER" id="PTHR33098">
    <property type="entry name" value="COTTON FIBER (DUF761)"/>
    <property type="match status" value="1"/>
</dbReference>
<protein>
    <recommendedName>
        <fullName evidence="3">DUF4408 domain-containing protein</fullName>
    </recommendedName>
</protein>
<feature type="transmembrane region" description="Helical" evidence="2">
    <location>
        <begin position="20"/>
        <end position="40"/>
    </location>
</feature>
<dbReference type="EMBL" id="QGNW01002305">
    <property type="protein sequence ID" value="RVW21235.1"/>
    <property type="molecule type" value="Genomic_DNA"/>
</dbReference>
<comment type="caution">
    <text evidence="4">The sequence shown here is derived from an EMBL/GenBank/DDBJ whole genome shotgun (WGS) entry which is preliminary data.</text>
</comment>
<dbReference type="Pfam" id="PF14364">
    <property type="entry name" value="DUF4408"/>
    <property type="match status" value="1"/>
</dbReference>
<dbReference type="PANTHER" id="PTHR33098:SF75">
    <property type="entry name" value="DUF4408 DOMAIN PROTEIN"/>
    <property type="match status" value="1"/>
</dbReference>
<reference evidence="4 5" key="1">
    <citation type="journal article" date="2018" name="PLoS Genet.">
        <title>Population sequencing reveals clonal diversity and ancestral inbreeding in the grapevine cultivar Chardonnay.</title>
        <authorList>
            <person name="Roach M.J."/>
            <person name="Johnson D.L."/>
            <person name="Bohlmann J."/>
            <person name="van Vuuren H.J."/>
            <person name="Jones S.J."/>
            <person name="Pretorius I.S."/>
            <person name="Schmidt S.A."/>
            <person name="Borneman A.R."/>
        </authorList>
    </citation>
    <scope>NUCLEOTIDE SEQUENCE [LARGE SCALE GENOMIC DNA]</scope>
    <source>
        <strain evidence="5">cv. Chardonnay</strain>
        <tissue evidence="4">Leaf</tissue>
    </source>
</reference>
<feature type="transmembrane region" description="Helical" evidence="2">
    <location>
        <begin position="70"/>
        <end position="88"/>
    </location>
</feature>